<dbReference type="Proteomes" id="UP001611263">
    <property type="component" value="Unassembled WGS sequence"/>
</dbReference>
<reference evidence="1 2" key="1">
    <citation type="submission" date="2024-10" db="EMBL/GenBank/DDBJ databases">
        <title>The Natural Products Discovery Center: Release of the First 8490 Sequenced Strains for Exploring Actinobacteria Biosynthetic Diversity.</title>
        <authorList>
            <person name="Kalkreuter E."/>
            <person name="Kautsar S.A."/>
            <person name="Yang D."/>
            <person name="Bader C.D."/>
            <person name="Teijaro C.N."/>
            <person name="Fluegel L."/>
            <person name="Davis C.M."/>
            <person name="Simpson J.R."/>
            <person name="Lauterbach L."/>
            <person name="Steele A.D."/>
            <person name="Gui C."/>
            <person name="Meng S."/>
            <person name="Li G."/>
            <person name="Viehrig K."/>
            <person name="Ye F."/>
            <person name="Su P."/>
            <person name="Kiefer A.F."/>
            <person name="Nichols A."/>
            <person name="Cepeda A.J."/>
            <person name="Yan W."/>
            <person name="Fan B."/>
            <person name="Jiang Y."/>
            <person name="Adhikari A."/>
            <person name="Zheng C.-J."/>
            <person name="Schuster L."/>
            <person name="Cowan T.M."/>
            <person name="Smanski M.J."/>
            <person name="Chevrette M.G."/>
            <person name="De Carvalho L.P.S."/>
            <person name="Shen B."/>
        </authorList>
    </citation>
    <scope>NUCLEOTIDE SEQUENCE [LARGE SCALE GENOMIC DNA]</scope>
    <source>
        <strain evidence="1 2">NPDC020568</strain>
    </source>
</reference>
<gene>
    <name evidence="1" type="ORF">ACH4WX_32280</name>
</gene>
<evidence type="ECO:0000313" key="1">
    <source>
        <dbReference type="EMBL" id="MFI1465412.1"/>
    </source>
</evidence>
<dbReference type="RefSeq" id="WP_156052381.1">
    <property type="nucleotide sequence ID" value="NZ_JBIRUQ010000017.1"/>
</dbReference>
<protein>
    <submittedName>
        <fullName evidence="1">Uncharacterized protein</fullName>
    </submittedName>
</protein>
<organism evidence="1 2">
    <name type="scientific">Nocardia carnea</name>
    <dbReference type="NCBI Taxonomy" id="37328"/>
    <lineage>
        <taxon>Bacteria</taxon>
        <taxon>Bacillati</taxon>
        <taxon>Actinomycetota</taxon>
        <taxon>Actinomycetes</taxon>
        <taxon>Mycobacteriales</taxon>
        <taxon>Nocardiaceae</taxon>
        <taxon>Nocardia</taxon>
    </lineage>
</organism>
<evidence type="ECO:0000313" key="2">
    <source>
        <dbReference type="Proteomes" id="UP001611263"/>
    </source>
</evidence>
<sequence length="46" mass="4682">MMGTIFLKDGSGPKSVTVHAVAVIVAGAATATTTTRLLTGEPEPQR</sequence>
<proteinExistence type="predicted"/>
<name>A0ABW7TZ09_9NOCA</name>
<comment type="caution">
    <text evidence="1">The sequence shown here is derived from an EMBL/GenBank/DDBJ whole genome shotgun (WGS) entry which is preliminary data.</text>
</comment>
<accession>A0ABW7TZ09</accession>
<keyword evidence="2" id="KW-1185">Reference proteome</keyword>
<dbReference type="EMBL" id="JBIRUQ010000017">
    <property type="protein sequence ID" value="MFI1465412.1"/>
    <property type="molecule type" value="Genomic_DNA"/>
</dbReference>